<dbReference type="InterPro" id="IPR000832">
    <property type="entry name" value="GPCR_2_secretin-like"/>
</dbReference>
<dbReference type="SUPFAM" id="SSF81321">
    <property type="entry name" value="Family A G protein-coupled receptor-like"/>
    <property type="match status" value="1"/>
</dbReference>
<dbReference type="InterPro" id="IPR053231">
    <property type="entry name" value="GPCR_LN-TM7"/>
</dbReference>
<name>T1JM11_STRMM</name>
<feature type="transmembrane region" description="Helical" evidence="5">
    <location>
        <begin position="508"/>
        <end position="533"/>
    </location>
</feature>
<protein>
    <recommendedName>
        <fullName evidence="6">G-protein coupled receptors family 2 profile 2 domain-containing protein</fullName>
    </recommendedName>
</protein>
<dbReference type="GO" id="GO:0004930">
    <property type="term" value="F:G protein-coupled receptor activity"/>
    <property type="evidence" value="ECO:0007669"/>
    <property type="project" value="InterPro"/>
</dbReference>
<keyword evidence="2 5" id="KW-0812">Transmembrane</keyword>
<dbReference type="HOGENOM" id="CLU_007551_1_1_1"/>
<dbReference type="Pfam" id="PF00002">
    <property type="entry name" value="7tm_2"/>
    <property type="match status" value="1"/>
</dbReference>
<feature type="transmembrane region" description="Helical" evidence="5">
    <location>
        <begin position="442"/>
        <end position="468"/>
    </location>
</feature>
<dbReference type="OMA" id="AYSSFIC"/>
<dbReference type="Gene3D" id="1.20.1070.10">
    <property type="entry name" value="Rhodopsin 7-helix transmembrane proteins"/>
    <property type="match status" value="1"/>
</dbReference>
<feature type="domain" description="G-protein coupled receptors family 2 profile 2" evidence="6">
    <location>
        <begin position="444"/>
        <end position="698"/>
    </location>
</feature>
<dbReference type="eggNOG" id="ENOG502R627">
    <property type="taxonomic scope" value="Eukaryota"/>
</dbReference>
<evidence type="ECO:0000313" key="8">
    <source>
        <dbReference type="Proteomes" id="UP000014500"/>
    </source>
</evidence>
<evidence type="ECO:0000256" key="1">
    <source>
        <dbReference type="ARBA" id="ARBA00004141"/>
    </source>
</evidence>
<proteinExistence type="predicted"/>
<feature type="transmembrane region" description="Helical" evidence="5">
    <location>
        <begin position="554"/>
        <end position="575"/>
    </location>
</feature>
<dbReference type="STRING" id="126957.T1JM11"/>
<dbReference type="GO" id="GO:0016020">
    <property type="term" value="C:membrane"/>
    <property type="evidence" value="ECO:0007669"/>
    <property type="project" value="UniProtKB-SubCell"/>
</dbReference>
<dbReference type="PANTHER" id="PTHR45902:SF5">
    <property type="entry name" value="G-PROTEIN COUPLED RECEPTORS FAMILY 2 PROFILE 2 DOMAIN-CONTAINING PROTEIN"/>
    <property type="match status" value="1"/>
</dbReference>
<evidence type="ECO:0000256" key="2">
    <source>
        <dbReference type="ARBA" id="ARBA00022692"/>
    </source>
</evidence>
<evidence type="ECO:0000256" key="5">
    <source>
        <dbReference type="SAM" id="Phobius"/>
    </source>
</evidence>
<comment type="subcellular location">
    <subcellularLocation>
        <location evidence="1">Membrane</location>
        <topology evidence="1">Multi-pass membrane protein</topology>
    </subcellularLocation>
</comment>
<keyword evidence="3 5" id="KW-1133">Transmembrane helix</keyword>
<dbReference type="AlphaFoldDB" id="T1JM11"/>
<evidence type="ECO:0000259" key="6">
    <source>
        <dbReference type="PROSITE" id="PS50261"/>
    </source>
</evidence>
<reference evidence="7" key="2">
    <citation type="submission" date="2015-02" db="UniProtKB">
        <authorList>
            <consortium name="EnsemblMetazoa"/>
        </authorList>
    </citation>
    <scope>IDENTIFICATION</scope>
</reference>
<dbReference type="Proteomes" id="UP000014500">
    <property type="component" value="Unassembled WGS sequence"/>
</dbReference>
<keyword evidence="8" id="KW-1185">Reference proteome</keyword>
<accession>T1JM11</accession>
<keyword evidence="4 5" id="KW-0472">Membrane</keyword>
<organism evidence="7 8">
    <name type="scientific">Strigamia maritima</name>
    <name type="common">European centipede</name>
    <name type="synonym">Geophilus maritimus</name>
    <dbReference type="NCBI Taxonomy" id="126957"/>
    <lineage>
        <taxon>Eukaryota</taxon>
        <taxon>Metazoa</taxon>
        <taxon>Ecdysozoa</taxon>
        <taxon>Arthropoda</taxon>
        <taxon>Myriapoda</taxon>
        <taxon>Chilopoda</taxon>
        <taxon>Pleurostigmophora</taxon>
        <taxon>Geophilomorpha</taxon>
        <taxon>Linotaeniidae</taxon>
        <taxon>Strigamia</taxon>
    </lineage>
</organism>
<evidence type="ECO:0000256" key="3">
    <source>
        <dbReference type="ARBA" id="ARBA00022989"/>
    </source>
</evidence>
<evidence type="ECO:0000256" key="4">
    <source>
        <dbReference type="ARBA" id="ARBA00023136"/>
    </source>
</evidence>
<dbReference type="PhylomeDB" id="T1JM11"/>
<reference evidence="8" key="1">
    <citation type="submission" date="2011-05" db="EMBL/GenBank/DDBJ databases">
        <authorList>
            <person name="Richards S.R."/>
            <person name="Qu J."/>
            <person name="Jiang H."/>
            <person name="Jhangiani S.N."/>
            <person name="Agravi P."/>
            <person name="Goodspeed R."/>
            <person name="Gross S."/>
            <person name="Mandapat C."/>
            <person name="Jackson L."/>
            <person name="Mathew T."/>
            <person name="Pu L."/>
            <person name="Thornton R."/>
            <person name="Saada N."/>
            <person name="Wilczek-Boney K.B."/>
            <person name="Lee S."/>
            <person name="Kovar C."/>
            <person name="Wu Y."/>
            <person name="Scherer S.E."/>
            <person name="Worley K.C."/>
            <person name="Muzny D.M."/>
            <person name="Gibbs R."/>
        </authorList>
    </citation>
    <scope>NUCLEOTIDE SEQUENCE</scope>
    <source>
        <strain evidence="8">Brora</strain>
    </source>
</reference>
<evidence type="ECO:0000313" key="7">
    <source>
        <dbReference type="EnsemblMetazoa" id="SMAR014891-PA"/>
    </source>
</evidence>
<dbReference type="InterPro" id="IPR017981">
    <property type="entry name" value="GPCR_2-like_7TM"/>
</dbReference>
<feature type="transmembrane region" description="Helical" evidence="5">
    <location>
        <begin position="649"/>
        <end position="669"/>
    </location>
</feature>
<feature type="transmembrane region" description="Helical" evidence="5">
    <location>
        <begin position="675"/>
        <end position="694"/>
    </location>
</feature>
<feature type="transmembrane region" description="Helical" evidence="5">
    <location>
        <begin position="480"/>
        <end position="502"/>
    </location>
</feature>
<sequence>MDKRLCQCDDLCSEHGDCCIDAPLYDSESAARARTMWKCADLRNYFGIFLKVACPSEWRDDEVRAACESQPTEKDPMSKLPVTSRASHLTYKNMHCAACNNDTHSLIYWTPHLECANMSLNFSFEDKNFWDSIEFNSSLNLWGFSVKNGSFISCTIDPQLPQMVEDLVRRCVPFVKDCKLEWRDDAIRHKCHSYTSYMFEGDTAYRNRECGVCNFIDHPLSCVRIGSRFGSSKFNGHIFTMLFDVNQITGDIVGAIKHCDETEVYDPFIRRCRNVVCAKAEQLFREGRCISEFLDWTEDPLTASTEIETDVVVFPIDDEILPEKSENASWDDVISGDNSVHLLTFYENIFGVNNQSDVMLTFGGEVIHFNNTTTREPLDLSCEKFAYNQSDFTELKNGSIYLKVYNRILAPKDYQRDSSQLYVCIKTVLGEEFSNYSHKFPAYLSIVSVVGLSVSILCLIIHLICFLFVPDLQNLSGKNLASLCVSLLLAYSMFIISQFNSISRRACAAVGITMFFGFLSSFFWMNAMAYDVWRALRQATAELRVSSGQQWRRFVIYSIYSWLCPALMVAISVVIENMKSIPKDYQPGFGLVLCWFSHRRALLLFFVVPVVMVILINVVLFSLSAYMILATTRNAPKLHATNPQRNFRLYLRLALLMGLTWLMGIIAALSDVQPLWYIFVTFNTLQGLFIFFAFTCTKKADWAWDEDSWSHVHHD</sequence>
<dbReference type="PROSITE" id="PS50261">
    <property type="entry name" value="G_PROTEIN_RECEP_F2_4"/>
    <property type="match status" value="1"/>
</dbReference>
<feature type="transmembrane region" description="Helical" evidence="5">
    <location>
        <begin position="601"/>
        <end position="629"/>
    </location>
</feature>
<dbReference type="EMBL" id="JH431307">
    <property type="status" value="NOT_ANNOTATED_CDS"/>
    <property type="molecule type" value="Genomic_DNA"/>
</dbReference>
<dbReference type="EnsemblMetazoa" id="SMAR014891-RA">
    <property type="protein sequence ID" value="SMAR014891-PA"/>
    <property type="gene ID" value="SMAR014891"/>
</dbReference>
<dbReference type="GO" id="GO:0007166">
    <property type="term" value="P:cell surface receptor signaling pathway"/>
    <property type="evidence" value="ECO:0007669"/>
    <property type="project" value="InterPro"/>
</dbReference>
<dbReference type="PANTHER" id="PTHR45902">
    <property type="entry name" value="LATROPHILIN RECEPTOR-LIKE PROTEIN A"/>
    <property type="match status" value="1"/>
</dbReference>
<dbReference type="CDD" id="cd15039">
    <property type="entry name" value="7tmB3_Methuselah-like"/>
    <property type="match status" value="1"/>
</dbReference>